<dbReference type="NCBIfam" id="NF033191">
    <property type="entry name" value="JDVT-CTERM"/>
    <property type="match status" value="1"/>
</dbReference>
<evidence type="ECO:0000313" key="9">
    <source>
        <dbReference type="Proteomes" id="UP000053899"/>
    </source>
</evidence>
<proteinExistence type="predicted"/>
<organism evidence="8 9">
    <name type="scientific">Leptothrix ochracea L12</name>
    <dbReference type="NCBI Taxonomy" id="735332"/>
    <lineage>
        <taxon>Bacteria</taxon>
        <taxon>Pseudomonadati</taxon>
        <taxon>Pseudomonadota</taxon>
        <taxon>Betaproteobacteria</taxon>
        <taxon>Burkholderiales</taxon>
        <taxon>Sphaerotilaceae</taxon>
        <taxon>Leptothrix</taxon>
    </lineage>
</organism>
<keyword evidence="1 4" id="KW-0349">Heme</keyword>
<dbReference type="InterPro" id="IPR036909">
    <property type="entry name" value="Cyt_c-like_dom_sf"/>
</dbReference>
<dbReference type="EMBL" id="JH660691">
    <property type="protein sequence ID" value="EIM31359.1"/>
    <property type="molecule type" value="Genomic_DNA"/>
</dbReference>
<dbReference type="Gene3D" id="1.10.760.10">
    <property type="entry name" value="Cytochrome c-like domain"/>
    <property type="match status" value="1"/>
</dbReference>
<dbReference type="AlphaFoldDB" id="I4Z567"/>
<keyword evidence="2 4" id="KW-0479">Metal-binding</keyword>
<feature type="region of interest" description="Disordered" evidence="5">
    <location>
        <begin position="195"/>
        <end position="217"/>
    </location>
</feature>
<evidence type="ECO:0000256" key="4">
    <source>
        <dbReference type="PROSITE-ProRule" id="PRU00433"/>
    </source>
</evidence>
<sequence>MLHFTLVTSIRHLLTASVAALGLSLGAGVAQAQVVSNGATLYANNCAMCHGASPATGATRIQLGVSAVVLQNAIASFPVMRGSNLLALTSTDLGDVAAFIAADIAGGGTTTPVAPTTPTTAVDRGQALYAMCVACHGATPATGYQGIRKATSSTKILSAIAQVRMMRTLSLNAAQASDLAAYVVASVSGTVTSTPAAGTTGTTGTTGTNLGTSSTQSTTAGAAATQYPALTVAGGCTLGHADQAADPLWLLLLAGAGLVLGIRRRAV</sequence>
<keyword evidence="9" id="KW-1185">Reference proteome</keyword>
<keyword evidence="3 4" id="KW-0408">Iron</keyword>
<evidence type="ECO:0000256" key="1">
    <source>
        <dbReference type="ARBA" id="ARBA00022617"/>
    </source>
</evidence>
<keyword evidence="6" id="KW-0732">Signal</keyword>
<gene>
    <name evidence="8" type="ORF">LepocDRAFT_00000860</name>
</gene>
<dbReference type="InterPro" id="IPR009056">
    <property type="entry name" value="Cyt_c-like_dom"/>
</dbReference>
<dbReference type="GO" id="GO:0009055">
    <property type="term" value="F:electron transfer activity"/>
    <property type="evidence" value="ECO:0007669"/>
    <property type="project" value="InterPro"/>
</dbReference>
<dbReference type="GO" id="GO:0020037">
    <property type="term" value="F:heme binding"/>
    <property type="evidence" value="ECO:0007669"/>
    <property type="project" value="InterPro"/>
</dbReference>
<dbReference type="SUPFAM" id="SSF46626">
    <property type="entry name" value="Cytochrome c"/>
    <property type="match status" value="2"/>
</dbReference>
<feature type="signal peptide" evidence="6">
    <location>
        <begin position="1"/>
        <end position="32"/>
    </location>
</feature>
<feature type="domain" description="Cytochrome c" evidence="7">
    <location>
        <begin position="33"/>
        <end position="187"/>
    </location>
</feature>
<evidence type="ECO:0000256" key="6">
    <source>
        <dbReference type="SAM" id="SignalP"/>
    </source>
</evidence>
<protein>
    <submittedName>
        <fullName evidence="8">Cytochrome c553</fullName>
    </submittedName>
</protein>
<reference evidence="8 9" key="1">
    <citation type="submission" date="2012-04" db="EMBL/GenBank/DDBJ databases">
        <title>Improved High-Quality Draft sequence of Leptothrix ochracea L12.</title>
        <authorList>
            <consortium name="US DOE Joint Genome Institute"/>
            <person name="Lucas S."/>
            <person name="Han J."/>
            <person name="Lapidus A."/>
            <person name="Cheng J.-F."/>
            <person name="Goodwin L."/>
            <person name="Pitluck S."/>
            <person name="Peters L."/>
            <person name="Zeytun A."/>
            <person name="Detter J.C."/>
            <person name="Han C."/>
            <person name="Tapia R."/>
            <person name="Land M."/>
            <person name="Hauser L."/>
            <person name="Kyrpides N."/>
            <person name="Ivanova N."/>
            <person name="Pagani I."/>
            <person name="Stepanauskas R."/>
            <person name="Masland D."/>
            <person name="Poulton N."/>
            <person name="Emerson D."/>
            <person name="Fleming E."/>
            <person name="Woyke T."/>
        </authorList>
    </citation>
    <scope>NUCLEOTIDE SEQUENCE [LARGE SCALE GENOMIC DNA]</scope>
    <source>
        <strain evidence="8 9">L12</strain>
    </source>
</reference>
<evidence type="ECO:0000259" key="7">
    <source>
        <dbReference type="PROSITE" id="PS51007"/>
    </source>
</evidence>
<evidence type="ECO:0000256" key="2">
    <source>
        <dbReference type="ARBA" id="ARBA00022723"/>
    </source>
</evidence>
<dbReference type="PROSITE" id="PS51007">
    <property type="entry name" value="CYTC"/>
    <property type="match status" value="1"/>
</dbReference>
<feature type="chain" id="PRO_5003698270" evidence="6">
    <location>
        <begin position="33"/>
        <end position="267"/>
    </location>
</feature>
<evidence type="ECO:0000256" key="3">
    <source>
        <dbReference type="ARBA" id="ARBA00023004"/>
    </source>
</evidence>
<evidence type="ECO:0000313" key="8">
    <source>
        <dbReference type="EMBL" id="EIM31359.1"/>
    </source>
</evidence>
<dbReference type="HOGENOM" id="CLU_1041302_0_0_4"/>
<dbReference type="Proteomes" id="UP000053899">
    <property type="component" value="Unassembled WGS sequence"/>
</dbReference>
<accession>I4Z567</accession>
<name>I4Z567_9BURK</name>
<dbReference type="GO" id="GO:0046872">
    <property type="term" value="F:metal ion binding"/>
    <property type="evidence" value="ECO:0007669"/>
    <property type="project" value="UniProtKB-KW"/>
</dbReference>
<evidence type="ECO:0000256" key="5">
    <source>
        <dbReference type="SAM" id="MobiDB-lite"/>
    </source>
</evidence>